<dbReference type="Gene3D" id="3.30.530.20">
    <property type="match status" value="1"/>
</dbReference>
<organism evidence="1 2">
    <name type="scientific">Sphingorhabdus buctiana</name>
    <dbReference type="NCBI Taxonomy" id="1508805"/>
    <lineage>
        <taxon>Bacteria</taxon>
        <taxon>Pseudomonadati</taxon>
        <taxon>Pseudomonadota</taxon>
        <taxon>Alphaproteobacteria</taxon>
        <taxon>Sphingomonadales</taxon>
        <taxon>Sphingomonadaceae</taxon>
        <taxon>Sphingorhabdus</taxon>
    </lineage>
</organism>
<proteinExistence type="predicted"/>
<keyword evidence="2" id="KW-1185">Reference proteome</keyword>
<evidence type="ECO:0000313" key="2">
    <source>
        <dbReference type="Proteomes" id="UP001597215"/>
    </source>
</evidence>
<dbReference type="SUPFAM" id="SSF55961">
    <property type="entry name" value="Bet v1-like"/>
    <property type="match status" value="1"/>
</dbReference>
<dbReference type="RefSeq" id="WP_381514404.1">
    <property type="nucleotide sequence ID" value="NZ_JBHUEL010000009.1"/>
</dbReference>
<gene>
    <name evidence="1" type="ORF">ACFSAG_10350</name>
</gene>
<comment type="caution">
    <text evidence="1">The sequence shown here is derived from an EMBL/GenBank/DDBJ whole genome shotgun (WGS) entry which is preliminary data.</text>
</comment>
<evidence type="ECO:0000313" key="1">
    <source>
        <dbReference type="EMBL" id="MFD1767241.1"/>
    </source>
</evidence>
<dbReference type="CDD" id="cd07812">
    <property type="entry name" value="SRPBCC"/>
    <property type="match status" value="1"/>
</dbReference>
<name>A0ABW4MF18_9SPHN</name>
<dbReference type="EMBL" id="JBHUEL010000009">
    <property type="protein sequence ID" value="MFD1767241.1"/>
    <property type="molecule type" value="Genomic_DNA"/>
</dbReference>
<accession>A0ABW4MF18</accession>
<dbReference type="Pfam" id="PF10604">
    <property type="entry name" value="Polyketide_cyc2"/>
    <property type="match status" value="1"/>
</dbReference>
<protein>
    <submittedName>
        <fullName evidence="1">SRPBCC family protein</fullName>
    </submittedName>
</protein>
<dbReference type="InterPro" id="IPR019587">
    <property type="entry name" value="Polyketide_cyclase/dehydratase"/>
</dbReference>
<sequence>MYRHHYETNRFLEASPADVFAELDDHERLSVHMMRSSAMMAGASMRLELDAAKGRKTGSKMTLRGRVLGLPLNVEEVVIEYTPPLRKVWETVGTPRLLVIGRYRMGFELEPGDHGSRLTIFIDYDPPVGFGNRISRLLGPAYARWCTTNMADGVARHFG</sequence>
<dbReference type="InterPro" id="IPR023393">
    <property type="entry name" value="START-like_dom_sf"/>
</dbReference>
<dbReference type="Proteomes" id="UP001597215">
    <property type="component" value="Unassembled WGS sequence"/>
</dbReference>
<reference evidence="2" key="1">
    <citation type="journal article" date="2019" name="Int. J. Syst. Evol. Microbiol.">
        <title>The Global Catalogue of Microorganisms (GCM) 10K type strain sequencing project: providing services to taxonomists for standard genome sequencing and annotation.</title>
        <authorList>
            <consortium name="The Broad Institute Genomics Platform"/>
            <consortium name="The Broad Institute Genome Sequencing Center for Infectious Disease"/>
            <person name="Wu L."/>
            <person name="Ma J."/>
        </authorList>
    </citation>
    <scope>NUCLEOTIDE SEQUENCE [LARGE SCALE GENOMIC DNA]</scope>
    <source>
        <strain evidence="2">CGMCC 1.12449</strain>
    </source>
</reference>